<dbReference type="Pfam" id="PF00871">
    <property type="entry name" value="Acetate_kinase"/>
    <property type="match status" value="1"/>
</dbReference>
<dbReference type="AlphaFoldDB" id="A0A926NNI4"/>
<dbReference type="InterPro" id="IPR043129">
    <property type="entry name" value="ATPase_NBD"/>
</dbReference>
<dbReference type="GO" id="GO:0000287">
    <property type="term" value="F:magnesium ion binding"/>
    <property type="evidence" value="ECO:0007669"/>
    <property type="project" value="UniProtKB-UniRule"/>
</dbReference>
<sequence>MSEPATTSKKYVLTVNGGSSSIKFALFQINNTLRLSLSGEIADIGTKQINLNFQVGTHQSNKKVDVSDVHQDSATQWLMDWLEKEIDFSLVVAIGHRVVHGMEHSKPEKVTPGLLNDLKKISSYDPEHLPEEIKMITIIQSRYPEIDQVACFDTSFHAAMPRVAKLLAIPRKYQNAGIRRYGFHGLSYAYLMEQLRLDELNLIKTDRVILAHLGSGASLAAVKHNQCIDTSMGFSPASGIPMGSRTGDLDPGVAWYFMKQEKMSPAKFGHLVNHESGLLGISETSSDMRELIKIQGTDDRAAEAVDLFCYQAKKCIGSFVAALHGVDTLVFSGGIGENSPEVRERICHGLEFLGIELDKDKNTNNDPIISADTSTVLVRVIKTNEELMIARSVCYTLNYPIK</sequence>
<reference evidence="8" key="1">
    <citation type="submission" date="2020-09" db="EMBL/GenBank/DDBJ databases">
        <title>Novel species of Mucilaginibacter isolated from a glacier on the Tibetan Plateau.</title>
        <authorList>
            <person name="Liu Q."/>
            <person name="Xin Y.-H."/>
        </authorList>
    </citation>
    <scope>NUCLEOTIDE SEQUENCE</scope>
    <source>
        <strain evidence="8">ZB1P21</strain>
    </source>
</reference>
<feature type="active site" description="Proton donor/acceptor" evidence="6">
    <location>
        <position position="153"/>
    </location>
</feature>
<keyword evidence="6" id="KW-0479">Metal-binding</keyword>
<comment type="function">
    <text evidence="6">Catalyzes the formation of acetyl phosphate from acetate and ATP. Can also catalyze the reverse reaction.</text>
</comment>
<dbReference type="EMBL" id="JACWMX010000003">
    <property type="protein sequence ID" value="MBD1393001.1"/>
    <property type="molecule type" value="Genomic_DNA"/>
</dbReference>
<keyword evidence="6" id="KW-0963">Cytoplasm</keyword>
<organism evidence="8 9">
    <name type="scientific">Mucilaginibacter glaciei</name>
    <dbReference type="NCBI Taxonomy" id="2772109"/>
    <lineage>
        <taxon>Bacteria</taxon>
        <taxon>Pseudomonadati</taxon>
        <taxon>Bacteroidota</taxon>
        <taxon>Sphingobacteriia</taxon>
        <taxon>Sphingobacteriales</taxon>
        <taxon>Sphingobacteriaceae</taxon>
        <taxon>Mucilaginibacter</taxon>
    </lineage>
</organism>
<dbReference type="GO" id="GO:0005737">
    <property type="term" value="C:cytoplasm"/>
    <property type="evidence" value="ECO:0007669"/>
    <property type="project" value="UniProtKB-SubCell"/>
</dbReference>
<evidence type="ECO:0000256" key="6">
    <source>
        <dbReference type="HAMAP-Rule" id="MF_00020"/>
    </source>
</evidence>
<dbReference type="HAMAP" id="MF_00020">
    <property type="entry name" value="Acetate_kinase"/>
    <property type="match status" value="1"/>
</dbReference>
<evidence type="ECO:0000256" key="7">
    <source>
        <dbReference type="RuleBase" id="RU003835"/>
    </source>
</evidence>
<feature type="binding site" evidence="6">
    <location>
        <position position="97"/>
    </location>
    <ligand>
        <name>substrate</name>
    </ligand>
</feature>
<comment type="cofactor">
    <cofactor evidence="6">
        <name>Mg(2+)</name>
        <dbReference type="ChEBI" id="CHEBI:18420"/>
    </cofactor>
    <cofactor evidence="6">
        <name>Mn(2+)</name>
        <dbReference type="ChEBI" id="CHEBI:29035"/>
    </cofactor>
    <text evidence="6">Mg(2+). Can also accept Mn(2+).</text>
</comment>
<dbReference type="SUPFAM" id="SSF53067">
    <property type="entry name" value="Actin-like ATPase domain"/>
    <property type="match status" value="2"/>
</dbReference>
<feature type="binding site" evidence="6">
    <location>
        <position position="23"/>
    </location>
    <ligand>
        <name>ATP</name>
        <dbReference type="ChEBI" id="CHEBI:30616"/>
    </ligand>
</feature>
<dbReference type="PRINTS" id="PR00471">
    <property type="entry name" value="ACETATEKNASE"/>
</dbReference>
<dbReference type="PANTHER" id="PTHR21060">
    <property type="entry name" value="ACETATE KINASE"/>
    <property type="match status" value="1"/>
</dbReference>
<dbReference type="Gene3D" id="3.30.420.40">
    <property type="match status" value="2"/>
</dbReference>
<protein>
    <recommendedName>
        <fullName evidence="6">Acetate kinase</fullName>
        <ecNumber evidence="6">2.7.2.1</ecNumber>
    </recommendedName>
    <alternativeName>
        <fullName evidence="6">Acetokinase</fullName>
    </alternativeName>
</protein>
<dbReference type="Proteomes" id="UP000619078">
    <property type="component" value="Unassembled WGS sequence"/>
</dbReference>
<keyword evidence="4 6" id="KW-0418">Kinase</keyword>
<dbReference type="NCBIfam" id="TIGR00016">
    <property type="entry name" value="ackA"/>
    <property type="match status" value="1"/>
</dbReference>
<dbReference type="PANTHER" id="PTHR21060:SF15">
    <property type="entry name" value="ACETATE KINASE-RELATED"/>
    <property type="match status" value="1"/>
</dbReference>
<comment type="pathway">
    <text evidence="6">Metabolic intermediate biosynthesis; acetyl-CoA biosynthesis; acetyl-CoA from acetate: step 1/2.</text>
</comment>
<evidence type="ECO:0000313" key="9">
    <source>
        <dbReference type="Proteomes" id="UP000619078"/>
    </source>
</evidence>
<dbReference type="PIRSF" id="PIRSF000722">
    <property type="entry name" value="Acetate_prop_kin"/>
    <property type="match status" value="1"/>
</dbReference>
<evidence type="ECO:0000256" key="3">
    <source>
        <dbReference type="ARBA" id="ARBA00022741"/>
    </source>
</evidence>
<evidence type="ECO:0000256" key="5">
    <source>
        <dbReference type="ARBA" id="ARBA00022840"/>
    </source>
</evidence>
<keyword evidence="9" id="KW-1185">Reference proteome</keyword>
<dbReference type="InterPro" id="IPR023865">
    <property type="entry name" value="Aliphatic_acid_kinase_CS"/>
</dbReference>
<comment type="catalytic activity">
    <reaction evidence="6">
        <text>acetate + ATP = acetyl phosphate + ADP</text>
        <dbReference type="Rhea" id="RHEA:11352"/>
        <dbReference type="ChEBI" id="CHEBI:22191"/>
        <dbReference type="ChEBI" id="CHEBI:30089"/>
        <dbReference type="ChEBI" id="CHEBI:30616"/>
        <dbReference type="ChEBI" id="CHEBI:456216"/>
        <dbReference type="EC" id="2.7.2.1"/>
    </reaction>
</comment>
<feature type="binding site" evidence="6">
    <location>
        <begin position="212"/>
        <end position="216"/>
    </location>
    <ligand>
        <name>ATP</name>
        <dbReference type="ChEBI" id="CHEBI:30616"/>
    </ligand>
</feature>
<evidence type="ECO:0000256" key="2">
    <source>
        <dbReference type="ARBA" id="ARBA00022679"/>
    </source>
</evidence>
<dbReference type="GO" id="GO:0006083">
    <property type="term" value="P:acetate metabolic process"/>
    <property type="evidence" value="ECO:0007669"/>
    <property type="project" value="TreeGrafter"/>
</dbReference>
<name>A0A926NNI4_9SPHI</name>
<proteinExistence type="inferred from homology"/>
<dbReference type="RefSeq" id="WP_191162490.1">
    <property type="nucleotide sequence ID" value="NZ_JACWMX010000003.1"/>
</dbReference>
<keyword evidence="3 6" id="KW-0547">Nucleotide-binding</keyword>
<keyword evidence="6" id="KW-0460">Magnesium</keyword>
<dbReference type="GO" id="GO:0006085">
    <property type="term" value="P:acetyl-CoA biosynthetic process"/>
    <property type="evidence" value="ECO:0007669"/>
    <property type="project" value="UniProtKB-UniRule"/>
</dbReference>
<evidence type="ECO:0000313" key="8">
    <source>
        <dbReference type="EMBL" id="MBD1393001.1"/>
    </source>
</evidence>
<dbReference type="GO" id="GO:0005524">
    <property type="term" value="F:ATP binding"/>
    <property type="evidence" value="ECO:0007669"/>
    <property type="project" value="UniProtKB-KW"/>
</dbReference>
<comment type="similarity">
    <text evidence="1 6 7">Belongs to the acetokinase family.</text>
</comment>
<feature type="site" description="Transition state stabilizer" evidence="6">
    <location>
        <position position="245"/>
    </location>
</feature>
<comment type="caution">
    <text evidence="8">The sequence shown here is derived from an EMBL/GenBank/DDBJ whole genome shotgun (WGS) entry which is preliminary data.</text>
</comment>
<keyword evidence="5 6" id="KW-0067">ATP-binding</keyword>
<gene>
    <name evidence="6" type="primary">ackA</name>
    <name evidence="8" type="ORF">IDJ76_07825</name>
</gene>
<feature type="site" description="Transition state stabilizer" evidence="6">
    <location>
        <position position="184"/>
    </location>
</feature>
<feature type="binding site" evidence="6">
    <location>
        <begin position="287"/>
        <end position="289"/>
    </location>
    <ligand>
        <name>ATP</name>
        <dbReference type="ChEBI" id="CHEBI:30616"/>
    </ligand>
</feature>
<accession>A0A926NNI4</accession>
<feature type="binding site" evidence="6">
    <location>
        <position position="16"/>
    </location>
    <ligand>
        <name>Mg(2+)</name>
        <dbReference type="ChEBI" id="CHEBI:18420"/>
    </ligand>
</feature>
<evidence type="ECO:0000256" key="4">
    <source>
        <dbReference type="ARBA" id="ARBA00022777"/>
    </source>
</evidence>
<dbReference type="InterPro" id="IPR000890">
    <property type="entry name" value="Aliphatic_acid_kin_short-chain"/>
</dbReference>
<comment type="subunit">
    <text evidence="6">Homodimer.</text>
</comment>
<comment type="subcellular location">
    <subcellularLocation>
        <location evidence="6">Cytoplasm</location>
    </subcellularLocation>
</comment>
<dbReference type="GO" id="GO:0008776">
    <property type="term" value="F:acetate kinase activity"/>
    <property type="evidence" value="ECO:0007669"/>
    <property type="project" value="UniProtKB-UniRule"/>
</dbReference>
<evidence type="ECO:0000256" key="1">
    <source>
        <dbReference type="ARBA" id="ARBA00008748"/>
    </source>
</evidence>
<keyword evidence="2 6" id="KW-0808">Transferase</keyword>
<dbReference type="PROSITE" id="PS01075">
    <property type="entry name" value="ACETATE_KINASE_1"/>
    <property type="match status" value="1"/>
</dbReference>
<dbReference type="EC" id="2.7.2.1" evidence="6"/>
<feature type="binding site" evidence="6">
    <location>
        <position position="385"/>
    </location>
    <ligand>
        <name>Mg(2+)</name>
        <dbReference type="ChEBI" id="CHEBI:18420"/>
    </ligand>
</feature>
<dbReference type="InterPro" id="IPR004372">
    <property type="entry name" value="Ac/propionate_kinase"/>
</dbReference>
<feature type="binding site" evidence="6">
    <location>
        <begin position="334"/>
        <end position="338"/>
    </location>
    <ligand>
        <name>ATP</name>
        <dbReference type="ChEBI" id="CHEBI:30616"/>
    </ligand>
</feature>